<feature type="region of interest" description="Disordered" evidence="1">
    <location>
        <begin position="1"/>
        <end position="31"/>
    </location>
</feature>
<dbReference type="Proteomes" id="UP001159405">
    <property type="component" value="Unassembled WGS sequence"/>
</dbReference>
<reference evidence="2 3" key="1">
    <citation type="submission" date="2022-05" db="EMBL/GenBank/DDBJ databases">
        <authorList>
            <consortium name="Genoscope - CEA"/>
            <person name="William W."/>
        </authorList>
    </citation>
    <scope>NUCLEOTIDE SEQUENCE [LARGE SCALE GENOMIC DNA]</scope>
</reference>
<organism evidence="2 3">
    <name type="scientific">Porites lobata</name>
    <dbReference type="NCBI Taxonomy" id="104759"/>
    <lineage>
        <taxon>Eukaryota</taxon>
        <taxon>Metazoa</taxon>
        <taxon>Cnidaria</taxon>
        <taxon>Anthozoa</taxon>
        <taxon>Hexacorallia</taxon>
        <taxon>Scleractinia</taxon>
        <taxon>Fungiina</taxon>
        <taxon>Poritidae</taxon>
        <taxon>Porites</taxon>
    </lineage>
</organism>
<sequence>MHCERGTESFSKFPGRGHEKRPYSLATNGSNDNGLKKMNPLTLQIYNVNLKQMKTSFLDVCLSSGSTAQMLFQGIDECLAGHRIPWENCVAFSVDNPNVNRGKNNSIRTLVKLQNPSVYFNGCQCHVVHNTSAAAA</sequence>
<keyword evidence="3" id="KW-1185">Reference proteome</keyword>
<evidence type="ECO:0000313" key="3">
    <source>
        <dbReference type="Proteomes" id="UP001159405"/>
    </source>
</evidence>
<protein>
    <submittedName>
        <fullName evidence="2">Uncharacterized protein</fullName>
    </submittedName>
</protein>
<dbReference type="PANTHER" id="PTHR37162:SF1">
    <property type="entry name" value="BED-TYPE DOMAIN-CONTAINING PROTEIN"/>
    <property type="match status" value="1"/>
</dbReference>
<feature type="non-terminal residue" evidence="2">
    <location>
        <position position="136"/>
    </location>
</feature>
<evidence type="ECO:0000313" key="2">
    <source>
        <dbReference type="EMBL" id="CAH3159014.1"/>
    </source>
</evidence>
<dbReference type="PANTHER" id="PTHR37162">
    <property type="entry name" value="HAT FAMILY DIMERISATION DOMAINCONTAINING PROTEIN-RELATED"/>
    <property type="match status" value="1"/>
</dbReference>
<gene>
    <name evidence="2" type="ORF">PLOB_00003460</name>
</gene>
<evidence type="ECO:0000256" key="1">
    <source>
        <dbReference type="SAM" id="MobiDB-lite"/>
    </source>
</evidence>
<name>A0ABN8Q7Z4_9CNID</name>
<accession>A0ABN8Q7Z4</accession>
<proteinExistence type="predicted"/>
<dbReference type="EMBL" id="CALNXK010000113">
    <property type="protein sequence ID" value="CAH3159014.1"/>
    <property type="molecule type" value="Genomic_DNA"/>
</dbReference>
<comment type="caution">
    <text evidence="2">The sequence shown here is derived from an EMBL/GenBank/DDBJ whole genome shotgun (WGS) entry which is preliminary data.</text>
</comment>